<dbReference type="AlphaFoldDB" id="A0A8S1HT15"/>
<dbReference type="SUPFAM" id="SSF81321">
    <property type="entry name" value="Family A G protein-coupled receptor-like"/>
    <property type="match status" value="1"/>
</dbReference>
<dbReference type="OrthoDB" id="9445642at2759"/>
<keyword evidence="13" id="KW-1185">Reference proteome</keyword>
<dbReference type="PROSITE" id="PS50262">
    <property type="entry name" value="G_PROTEIN_RECEP_F1_2"/>
    <property type="match status" value="1"/>
</dbReference>
<keyword evidence="8" id="KW-0325">Glycoprotein</keyword>
<name>A0A8S1HT15_9PELO</name>
<dbReference type="InterPro" id="IPR017452">
    <property type="entry name" value="GPCR_Rhodpsn_7TM"/>
</dbReference>
<dbReference type="PANTHER" id="PTHR24246">
    <property type="entry name" value="OLFACTORY RECEPTOR AND ADENOSINE RECEPTOR"/>
    <property type="match status" value="1"/>
</dbReference>
<feature type="transmembrane region" description="Helical" evidence="10">
    <location>
        <begin position="194"/>
        <end position="221"/>
    </location>
</feature>
<dbReference type="EMBL" id="CAJGYM010000125">
    <property type="protein sequence ID" value="CAD6198418.1"/>
    <property type="molecule type" value="Genomic_DNA"/>
</dbReference>
<evidence type="ECO:0000256" key="6">
    <source>
        <dbReference type="ARBA" id="ARBA00023136"/>
    </source>
</evidence>
<feature type="domain" description="G-protein coupled receptors family 1 profile" evidence="11">
    <location>
        <begin position="143"/>
        <end position="399"/>
    </location>
</feature>
<organism evidence="12 13">
    <name type="scientific">Caenorhabditis auriculariae</name>
    <dbReference type="NCBI Taxonomy" id="2777116"/>
    <lineage>
        <taxon>Eukaryota</taxon>
        <taxon>Metazoa</taxon>
        <taxon>Ecdysozoa</taxon>
        <taxon>Nematoda</taxon>
        <taxon>Chromadorea</taxon>
        <taxon>Rhabditida</taxon>
        <taxon>Rhabditina</taxon>
        <taxon>Rhabditomorpha</taxon>
        <taxon>Rhabditoidea</taxon>
        <taxon>Rhabditidae</taxon>
        <taxon>Peloderinae</taxon>
        <taxon>Caenorhabditis</taxon>
    </lineage>
</organism>
<evidence type="ECO:0000256" key="1">
    <source>
        <dbReference type="ARBA" id="ARBA00004651"/>
    </source>
</evidence>
<keyword evidence="4 10" id="KW-1133">Transmembrane helix</keyword>
<protein>
    <recommendedName>
        <fullName evidence="11">G-protein coupled receptors family 1 profile domain-containing protein</fullName>
    </recommendedName>
</protein>
<evidence type="ECO:0000256" key="4">
    <source>
        <dbReference type="ARBA" id="ARBA00022989"/>
    </source>
</evidence>
<keyword evidence="9" id="KW-0807">Transducer</keyword>
<evidence type="ECO:0000256" key="9">
    <source>
        <dbReference type="ARBA" id="ARBA00023224"/>
    </source>
</evidence>
<evidence type="ECO:0000256" key="2">
    <source>
        <dbReference type="ARBA" id="ARBA00022475"/>
    </source>
</evidence>
<feature type="transmembrane region" description="Helical" evidence="10">
    <location>
        <begin position="242"/>
        <end position="261"/>
    </location>
</feature>
<keyword evidence="2" id="KW-1003">Cell membrane</keyword>
<comment type="caution">
    <text evidence="12">The sequence shown here is derived from an EMBL/GenBank/DDBJ whole genome shotgun (WGS) entry which is preliminary data.</text>
</comment>
<feature type="transmembrane region" description="Helical" evidence="10">
    <location>
        <begin position="290"/>
        <end position="311"/>
    </location>
</feature>
<comment type="subcellular location">
    <subcellularLocation>
        <location evidence="1">Cell membrane</location>
        <topology evidence="1">Multi-pass membrane protein</topology>
    </subcellularLocation>
</comment>
<evidence type="ECO:0000313" key="12">
    <source>
        <dbReference type="EMBL" id="CAD6198418.1"/>
    </source>
</evidence>
<dbReference type="PRINTS" id="PR00237">
    <property type="entry name" value="GPCRRHODOPSN"/>
</dbReference>
<feature type="transmembrane region" description="Helical" evidence="10">
    <location>
        <begin position="344"/>
        <end position="362"/>
    </location>
</feature>
<keyword evidence="3 10" id="KW-0812">Transmembrane</keyword>
<evidence type="ECO:0000259" key="11">
    <source>
        <dbReference type="PROSITE" id="PS50262"/>
    </source>
</evidence>
<dbReference type="Pfam" id="PF00001">
    <property type="entry name" value="7tm_1"/>
    <property type="match status" value="1"/>
</dbReference>
<dbReference type="PANTHER" id="PTHR24246:SF27">
    <property type="entry name" value="ADENOSINE RECEPTOR, ISOFORM A"/>
    <property type="match status" value="1"/>
</dbReference>
<evidence type="ECO:0000256" key="8">
    <source>
        <dbReference type="ARBA" id="ARBA00023180"/>
    </source>
</evidence>
<dbReference type="GO" id="GO:0005886">
    <property type="term" value="C:plasma membrane"/>
    <property type="evidence" value="ECO:0007669"/>
    <property type="project" value="UniProtKB-SubCell"/>
</dbReference>
<feature type="transmembrane region" description="Helical" evidence="10">
    <location>
        <begin position="126"/>
        <end position="152"/>
    </location>
</feature>
<evidence type="ECO:0000313" key="13">
    <source>
        <dbReference type="Proteomes" id="UP000835052"/>
    </source>
</evidence>
<dbReference type="Gene3D" id="1.20.1070.10">
    <property type="entry name" value="Rhodopsin 7-helix transmembrane proteins"/>
    <property type="match status" value="1"/>
</dbReference>
<dbReference type="Proteomes" id="UP000835052">
    <property type="component" value="Unassembled WGS sequence"/>
</dbReference>
<sequence>MMDEWQPNRPTTVSRMTAAYRGASGARLHQPTANPVAAAASSGKTAGRLPVKPKLTARPPPPIAAAAAVSDNRDVLVPFEWQINLICSEAIKRGIFSAGRRSVSGVGTGVGATFCAAAEDVRMDELLIYAIAELLLSIHISFSNLLVLWVYVRTKHVRTVTNTYIFSLALTDFLAGALGIPLTVLSVLTRRPHSFYGCLFVHLILCILCTISTFHMLAIAIDKYTTICCRDQIFRSRRSKAVWLLAASWFFGSLIAILPLFNAFGFADTATYDAKGDGECHFTKVVDYRYLVYVIFFGTILTPTALIVFLYTSIYSRIRKEEKQVKCLLRQSEREKRMQGRRKLIRILLILVVSYGICWYPLYVINTIDYFWPQFSINRWTLWTVVMSHFSCALNPLIYAYGMPGFKKALRAFFNVQTDGNMTCGNYSCYMRSTLNHKQQYRAASAKTSQCPTTFSAAAIRKISAPAPLMRHTLENRRKTIAQVT</sequence>
<keyword evidence="5" id="KW-0297">G-protein coupled receptor</keyword>
<reference evidence="12" key="1">
    <citation type="submission" date="2020-10" db="EMBL/GenBank/DDBJ databases">
        <authorList>
            <person name="Kikuchi T."/>
        </authorList>
    </citation>
    <scope>NUCLEOTIDE SEQUENCE</scope>
    <source>
        <strain evidence="12">NKZ352</strain>
    </source>
</reference>
<keyword evidence="7" id="KW-0675">Receptor</keyword>
<keyword evidence="6 10" id="KW-0472">Membrane</keyword>
<evidence type="ECO:0000256" key="3">
    <source>
        <dbReference type="ARBA" id="ARBA00022692"/>
    </source>
</evidence>
<dbReference type="InterPro" id="IPR000276">
    <property type="entry name" value="GPCR_Rhodpsn"/>
</dbReference>
<evidence type="ECO:0000256" key="7">
    <source>
        <dbReference type="ARBA" id="ARBA00023170"/>
    </source>
</evidence>
<evidence type="ECO:0000256" key="10">
    <source>
        <dbReference type="SAM" id="Phobius"/>
    </source>
</evidence>
<dbReference type="GO" id="GO:0004930">
    <property type="term" value="F:G protein-coupled receptor activity"/>
    <property type="evidence" value="ECO:0007669"/>
    <property type="project" value="UniProtKB-KW"/>
</dbReference>
<feature type="transmembrane region" description="Helical" evidence="10">
    <location>
        <begin position="382"/>
        <end position="401"/>
    </location>
</feature>
<feature type="transmembrane region" description="Helical" evidence="10">
    <location>
        <begin position="164"/>
        <end position="188"/>
    </location>
</feature>
<proteinExistence type="predicted"/>
<accession>A0A8S1HT15</accession>
<evidence type="ECO:0000256" key="5">
    <source>
        <dbReference type="ARBA" id="ARBA00023040"/>
    </source>
</evidence>
<gene>
    <name evidence="12" type="ORF">CAUJ_LOCUS14324</name>
</gene>